<dbReference type="InterPro" id="IPR013106">
    <property type="entry name" value="Ig_V-set"/>
</dbReference>
<evidence type="ECO:0000256" key="2">
    <source>
        <dbReference type="ARBA" id="ARBA00022475"/>
    </source>
</evidence>
<evidence type="ECO:0000256" key="11">
    <source>
        <dbReference type="SAM" id="MobiDB-lite"/>
    </source>
</evidence>
<dbReference type="InterPro" id="IPR051713">
    <property type="entry name" value="T-cell_Activation_Regulation"/>
</dbReference>
<dbReference type="GO" id="GO:0007166">
    <property type="term" value="P:cell surface receptor signaling pathway"/>
    <property type="evidence" value="ECO:0007669"/>
    <property type="project" value="TreeGrafter"/>
</dbReference>
<dbReference type="GO" id="GO:0009897">
    <property type="term" value="C:external side of plasma membrane"/>
    <property type="evidence" value="ECO:0007669"/>
    <property type="project" value="TreeGrafter"/>
</dbReference>
<evidence type="ECO:0000313" key="14">
    <source>
        <dbReference type="Proteomes" id="UP000694397"/>
    </source>
</evidence>
<reference evidence="13 14" key="1">
    <citation type="submission" date="2019-04" db="EMBL/GenBank/DDBJ databases">
        <authorList>
            <consortium name="Wellcome Sanger Institute Data Sharing"/>
        </authorList>
    </citation>
    <scope>NUCLEOTIDE SEQUENCE [LARGE SCALE GENOMIC DNA]</scope>
</reference>
<dbReference type="Proteomes" id="UP000694397">
    <property type="component" value="Chromosome 24"/>
</dbReference>
<organism evidence="13 14">
    <name type="scientific">Scleropages formosus</name>
    <name type="common">Asian bonytongue</name>
    <name type="synonym">Osteoglossum formosum</name>
    <dbReference type="NCBI Taxonomy" id="113540"/>
    <lineage>
        <taxon>Eukaryota</taxon>
        <taxon>Metazoa</taxon>
        <taxon>Chordata</taxon>
        <taxon>Craniata</taxon>
        <taxon>Vertebrata</taxon>
        <taxon>Euteleostomi</taxon>
        <taxon>Actinopterygii</taxon>
        <taxon>Neopterygii</taxon>
        <taxon>Teleostei</taxon>
        <taxon>Osteoglossocephala</taxon>
        <taxon>Osteoglossomorpha</taxon>
        <taxon>Osteoglossiformes</taxon>
        <taxon>Osteoglossidae</taxon>
        <taxon>Scleropages</taxon>
    </lineage>
</organism>
<dbReference type="SUPFAM" id="SSF48726">
    <property type="entry name" value="Immunoglobulin"/>
    <property type="match status" value="3"/>
</dbReference>
<dbReference type="InterPro" id="IPR007110">
    <property type="entry name" value="Ig-like_dom"/>
</dbReference>
<evidence type="ECO:0000256" key="8">
    <source>
        <dbReference type="ARBA" id="ARBA00023170"/>
    </source>
</evidence>
<keyword evidence="6" id="KW-0472">Membrane</keyword>
<dbReference type="InterPro" id="IPR036179">
    <property type="entry name" value="Ig-like_dom_sf"/>
</dbReference>
<evidence type="ECO:0000313" key="13">
    <source>
        <dbReference type="Ensembl" id="ENSSFOP00015027315.2"/>
    </source>
</evidence>
<dbReference type="Ensembl" id="ENSSFOT00015027624.2">
    <property type="protein sequence ID" value="ENSSFOP00015027315.2"/>
    <property type="gene ID" value="ENSSFOG00015017528.2"/>
</dbReference>
<reference evidence="13" key="2">
    <citation type="submission" date="2025-08" db="UniProtKB">
        <authorList>
            <consortium name="Ensembl"/>
        </authorList>
    </citation>
    <scope>IDENTIFICATION</scope>
</reference>
<dbReference type="PROSITE" id="PS50835">
    <property type="entry name" value="IG_LIKE"/>
    <property type="match status" value="1"/>
</dbReference>
<reference evidence="13" key="3">
    <citation type="submission" date="2025-09" db="UniProtKB">
        <authorList>
            <consortium name="Ensembl"/>
        </authorList>
    </citation>
    <scope>IDENTIFICATION</scope>
</reference>
<evidence type="ECO:0000256" key="5">
    <source>
        <dbReference type="ARBA" id="ARBA00022989"/>
    </source>
</evidence>
<keyword evidence="9" id="KW-0325">Glycoprotein</keyword>
<keyword evidence="3" id="KW-0812">Transmembrane</keyword>
<accession>A0A8C9RVT8</accession>
<protein>
    <recommendedName>
        <fullName evidence="12">Ig-like domain-containing protein</fullName>
    </recommendedName>
</protein>
<keyword evidence="4" id="KW-0732">Signal</keyword>
<evidence type="ECO:0000256" key="10">
    <source>
        <dbReference type="ARBA" id="ARBA00023319"/>
    </source>
</evidence>
<comment type="subcellular location">
    <subcellularLocation>
        <location evidence="1">Cell membrane</location>
        <topology evidence="1">Single-pass type I membrane protein</topology>
    </subcellularLocation>
</comment>
<evidence type="ECO:0000259" key="12">
    <source>
        <dbReference type="PROSITE" id="PS50835"/>
    </source>
</evidence>
<evidence type="ECO:0000256" key="6">
    <source>
        <dbReference type="ARBA" id="ARBA00023136"/>
    </source>
</evidence>
<dbReference type="InterPro" id="IPR013783">
    <property type="entry name" value="Ig-like_fold"/>
</dbReference>
<dbReference type="Pfam" id="PF07686">
    <property type="entry name" value="V-set"/>
    <property type="match status" value="1"/>
</dbReference>
<evidence type="ECO:0000256" key="9">
    <source>
        <dbReference type="ARBA" id="ARBA00023180"/>
    </source>
</evidence>
<keyword evidence="10" id="KW-0393">Immunoglobulin domain</keyword>
<sequence>MGRTSLFWERVSHGNASLQLRSVNTADRGRYRCRVSTEQGARDAFIIARVEGTRGIAKSELRCSSQDIYPAPQLWWSTEPPVRPEALKHTTRKRANEQGLYSIESTVDAADGLSEHSYVCAMNSSYGSQTWRASLRERGEPTAEGQQLTIPCVVPDNLHNFTLAWSFTKEDRTALILTFNSRTRHVADNWASRAQVDPAQVMSGDGSLRLRDPDSSAHTGTYSCAFSAPRTHYLVRTRVNVTAPESGMSLRRPSKRSLMLLSRYTDSRPRGADEETTEMQPMRTGGHAEESGKPGVLGS</sequence>
<dbReference type="Gene3D" id="2.60.40.10">
    <property type="entry name" value="Immunoglobulins"/>
    <property type="match status" value="3"/>
</dbReference>
<feature type="domain" description="Ig-like" evidence="12">
    <location>
        <begin position="144"/>
        <end position="242"/>
    </location>
</feature>
<keyword evidence="14" id="KW-1185">Reference proteome</keyword>
<dbReference type="GeneTree" id="ENSGT01120000271968"/>
<evidence type="ECO:0000256" key="1">
    <source>
        <dbReference type="ARBA" id="ARBA00004251"/>
    </source>
</evidence>
<dbReference type="PANTHER" id="PTHR25466:SF14">
    <property type="entry name" value="BUTYROPHILIN SUBFAMILY 2 MEMBER A2-LIKE-RELATED"/>
    <property type="match status" value="1"/>
</dbReference>
<dbReference type="AlphaFoldDB" id="A0A8C9RVT8"/>
<keyword evidence="5" id="KW-1133">Transmembrane helix</keyword>
<feature type="region of interest" description="Disordered" evidence="11">
    <location>
        <begin position="263"/>
        <end position="299"/>
    </location>
</feature>
<dbReference type="GO" id="GO:0042130">
    <property type="term" value="P:negative regulation of T cell proliferation"/>
    <property type="evidence" value="ECO:0007669"/>
    <property type="project" value="TreeGrafter"/>
</dbReference>
<evidence type="ECO:0000256" key="4">
    <source>
        <dbReference type="ARBA" id="ARBA00022729"/>
    </source>
</evidence>
<dbReference type="PANTHER" id="PTHR25466">
    <property type="entry name" value="T-LYMPHOCYTE ACTIVATION ANTIGEN"/>
    <property type="match status" value="1"/>
</dbReference>
<dbReference type="GO" id="GO:0031295">
    <property type="term" value="P:T cell costimulation"/>
    <property type="evidence" value="ECO:0007669"/>
    <property type="project" value="TreeGrafter"/>
</dbReference>
<dbReference type="GO" id="GO:0071222">
    <property type="term" value="P:cellular response to lipopolysaccharide"/>
    <property type="evidence" value="ECO:0007669"/>
    <property type="project" value="TreeGrafter"/>
</dbReference>
<evidence type="ECO:0000256" key="7">
    <source>
        <dbReference type="ARBA" id="ARBA00023157"/>
    </source>
</evidence>
<name>A0A8C9RVT8_SCLFO</name>
<keyword evidence="8" id="KW-0675">Receptor</keyword>
<dbReference type="OrthoDB" id="9983389at2759"/>
<evidence type="ECO:0000256" key="3">
    <source>
        <dbReference type="ARBA" id="ARBA00022692"/>
    </source>
</evidence>
<proteinExistence type="predicted"/>
<dbReference type="GO" id="GO:0042102">
    <property type="term" value="P:positive regulation of T cell proliferation"/>
    <property type="evidence" value="ECO:0007669"/>
    <property type="project" value="TreeGrafter"/>
</dbReference>
<keyword evidence="7" id="KW-1015">Disulfide bond</keyword>
<keyword evidence="2" id="KW-1003">Cell membrane</keyword>
<dbReference type="GO" id="GO:0006955">
    <property type="term" value="P:immune response"/>
    <property type="evidence" value="ECO:0007669"/>
    <property type="project" value="TreeGrafter"/>
</dbReference>